<comment type="caution">
    <text evidence="1">The sequence shown here is derived from an EMBL/GenBank/DDBJ whole genome shotgun (WGS) entry which is preliminary data.</text>
</comment>
<organism evidence="1 2">
    <name type="scientific">Oedothorax gibbosus</name>
    <dbReference type="NCBI Taxonomy" id="931172"/>
    <lineage>
        <taxon>Eukaryota</taxon>
        <taxon>Metazoa</taxon>
        <taxon>Ecdysozoa</taxon>
        <taxon>Arthropoda</taxon>
        <taxon>Chelicerata</taxon>
        <taxon>Arachnida</taxon>
        <taxon>Araneae</taxon>
        <taxon>Araneomorphae</taxon>
        <taxon>Entelegynae</taxon>
        <taxon>Araneoidea</taxon>
        <taxon>Linyphiidae</taxon>
        <taxon>Erigoninae</taxon>
        <taxon>Oedothorax</taxon>
    </lineage>
</organism>
<dbReference type="Proteomes" id="UP000827092">
    <property type="component" value="Unassembled WGS sequence"/>
</dbReference>
<evidence type="ECO:0000313" key="1">
    <source>
        <dbReference type="EMBL" id="KAG8171863.1"/>
    </source>
</evidence>
<dbReference type="EMBL" id="JAFNEN010003466">
    <property type="protein sequence ID" value="KAG8171863.1"/>
    <property type="molecule type" value="Genomic_DNA"/>
</dbReference>
<protein>
    <submittedName>
        <fullName evidence="1">Uncharacterized protein</fullName>
    </submittedName>
</protein>
<sequence length="109" mass="12399">MQFSSFVIVGSQLFIVGHRYTTSSNPKKKLPSKIRFGFRRLNCNREVEAFCLNGGKGAIVELKQFRKSYYVGFAKIGAENEIRNRFNFEVSLLPNVQKALEAVQEHLVG</sequence>
<name>A0AAV6TJI7_9ARAC</name>
<proteinExistence type="predicted"/>
<dbReference type="AlphaFoldDB" id="A0AAV6TJI7"/>
<accession>A0AAV6TJI7</accession>
<keyword evidence="2" id="KW-1185">Reference proteome</keyword>
<reference evidence="1 2" key="1">
    <citation type="journal article" date="2022" name="Nat. Ecol. Evol.">
        <title>A masculinizing supergene underlies an exaggerated male reproductive morph in a spider.</title>
        <authorList>
            <person name="Hendrickx F."/>
            <person name="De Corte Z."/>
            <person name="Sonet G."/>
            <person name="Van Belleghem S.M."/>
            <person name="Kostlbacher S."/>
            <person name="Vangestel C."/>
        </authorList>
    </citation>
    <scope>NUCLEOTIDE SEQUENCE [LARGE SCALE GENOMIC DNA]</scope>
    <source>
        <strain evidence="1">W744_W776</strain>
    </source>
</reference>
<gene>
    <name evidence="1" type="ORF">JTE90_013789</name>
</gene>
<evidence type="ECO:0000313" key="2">
    <source>
        <dbReference type="Proteomes" id="UP000827092"/>
    </source>
</evidence>